<gene>
    <name evidence="1" type="ORF">TCLT_LOCUS6569</name>
</gene>
<evidence type="ECO:0000313" key="2">
    <source>
        <dbReference type="Proteomes" id="UP000276776"/>
    </source>
</evidence>
<dbReference type="WBParaSite" id="TCLT_0000658001-mRNA-1">
    <property type="protein sequence ID" value="TCLT_0000658001-mRNA-1"/>
    <property type="gene ID" value="TCLT_0000658001"/>
</dbReference>
<evidence type="ECO:0000313" key="3">
    <source>
        <dbReference type="WBParaSite" id="TCLT_0000658001-mRNA-1"/>
    </source>
</evidence>
<dbReference type="AlphaFoldDB" id="A0A0N5D165"/>
<reference evidence="1 2" key="2">
    <citation type="submission" date="2018-11" db="EMBL/GenBank/DDBJ databases">
        <authorList>
            <consortium name="Pathogen Informatics"/>
        </authorList>
    </citation>
    <scope>NUCLEOTIDE SEQUENCE [LARGE SCALE GENOMIC DNA]</scope>
</reference>
<organism evidence="3">
    <name type="scientific">Thelazia callipaeda</name>
    <name type="common">Oriental eyeworm</name>
    <name type="synonym">Parasitic nematode</name>
    <dbReference type="NCBI Taxonomy" id="103827"/>
    <lineage>
        <taxon>Eukaryota</taxon>
        <taxon>Metazoa</taxon>
        <taxon>Ecdysozoa</taxon>
        <taxon>Nematoda</taxon>
        <taxon>Chromadorea</taxon>
        <taxon>Rhabditida</taxon>
        <taxon>Spirurina</taxon>
        <taxon>Spiruromorpha</taxon>
        <taxon>Thelazioidea</taxon>
        <taxon>Thelaziidae</taxon>
        <taxon>Thelazia</taxon>
    </lineage>
</organism>
<name>A0A0N5D165_THECL</name>
<dbReference type="EMBL" id="UYYF01004427">
    <property type="protein sequence ID" value="VDN03932.1"/>
    <property type="molecule type" value="Genomic_DNA"/>
</dbReference>
<sequence>MLTLGTTNIWMNSLQISHLKPNWESSLPSRKAAGPDGVYKFLIRQCTSLHPHLYKITNRTAQIGRSRTFGSTKGRYLIPKGSDCRPITCVLNLYKLATKCWTSQRFSEIVGQEVNLAKLGASRECADAVLLGGAQYLGIMKIELVYLPTKAMIKHISVDSAQENARKHLIRSAPRILRGRTTKTSTRELSAKRVQQEFY</sequence>
<reference evidence="3" key="1">
    <citation type="submission" date="2017-02" db="UniProtKB">
        <authorList>
            <consortium name="WormBaseParasite"/>
        </authorList>
    </citation>
    <scope>IDENTIFICATION</scope>
</reference>
<evidence type="ECO:0000313" key="1">
    <source>
        <dbReference type="EMBL" id="VDN03932.1"/>
    </source>
</evidence>
<dbReference type="OrthoDB" id="2194416at2759"/>
<proteinExistence type="predicted"/>
<protein>
    <submittedName>
        <fullName evidence="3">Reverse transcriptase domain-containing protein</fullName>
    </submittedName>
</protein>
<keyword evidence="2" id="KW-1185">Reference proteome</keyword>
<dbReference type="Proteomes" id="UP000276776">
    <property type="component" value="Unassembled WGS sequence"/>
</dbReference>
<accession>A0A0N5D165</accession>